<dbReference type="Gene3D" id="3.40.50.300">
    <property type="entry name" value="P-loop containing nucleotide triphosphate hydrolases"/>
    <property type="match status" value="1"/>
</dbReference>
<dbReference type="InterPro" id="IPR044722">
    <property type="entry name" value="SecA_SF2_C"/>
</dbReference>
<keyword evidence="5" id="KW-0653">Protein transport</keyword>
<dbReference type="Pfam" id="PF21090">
    <property type="entry name" value="P-loop_SecA"/>
    <property type="match status" value="1"/>
</dbReference>
<evidence type="ECO:0000256" key="5">
    <source>
        <dbReference type="ARBA" id="ARBA00022927"/>
    </source>
</evidence>
<evidence type="ECO:0000256" key="3">
    <source>
        <dbReference type="ARBA" id="ARBA00022741"/>
    </source>
</evidence>
<feature type="domain" description="SecA family profile" evidence="9">
    <location>
        <begin position="1"/>
        <end position="90"/>
    </location>
</feature>
<dbReference type="AlphaFoldDB" id="A0A9X4PEC9"/>
<dbReference type="SUPFAM" id="SSF52540">
    <property type="entry name" value="P-loop containing nucleoside triphosphate hydrolases"/>
    <property type="match status" value="1"/>
</dbReference>
<protein>
    <submittedName>
        <fullName evidence="10">Preprotein translocase subunit SecA</fullName>
    </submittedName>
</protein>
<proteinExistence type="predicted"/>
<feature type="non-terminal residue" evidence="10">
    <location>
        <position position="1"/>
    </location>
</feature>
<dbReference type="InterPro" id="IPR000185">
    <property type="entry name" value="SecA"/>
</dbReference>
<dbReference type="GO" id="GO:0005524">
    <property type="term" value="F:ATP binding"/>
    <property type="evidence" value="ECO:0007669"/>
    <property type="project" value="UniProtKB-KW"/>
</dbReference>
<name>A0A9X4PEC9_9LACT</name>
<sequence>GRPVLVITGSVDASELYSLNLLNTGIPHNILNAKSSSKEAQIISEAGQVGAVTISTSMAGRGTDIKIPEEAAKKGGLAVVITERMLNRRI</sequence>
<dbReference type="PROSITE" id="PS51196">
    <property type="entry name" value="SECA_MOTOR_DEAD"/>
    <property type="match status" value="1"/>
</dbReference>
<keyword evidence="6" id="KW-1278">Translocase</keyword>
<evidence type="ECO:0000256" key="4">
    <source>
        <dbReference type="ARBA" id="ARBA00022840"/>
    </source>
</evidence>
<feature type="non-terminal residue" evidence="10">
    <location>
        <position position="90"/>
    </location>
</feature>
<comment type="caution">
    <text evidence="10">The sequence shown here is derived from an EMBL/GenBank/DDBJ whole genome shotgun (WGS) entry which is preliminary data.</text>
</comment>
<evidence type="ECO:0000256" key="1">
    <source>
        <dbReference type="ARBA" id="ARBA00022448"/>
    </source>
</evidence>
<keyword evidence="1" id="KW-0813">Transport</keyword>
<keyword evidence="4" id="KW-0067">ATP-binding</keyword>
<keyword evidence="7" id="KW-0811">Translocation</keyword>
<dbReference type="GO" id="GO:0006605">
    <property type="term" value="P:protein targeting"/>
    <property type="evidence" value="ECO:0007669"/>
    <property type="project" value="InterPro"/>
</dbReference>
<dbReference type="PANTHER" id="PTHR30612">
    <property type="entry name" value="SECA INNER MEMBRANE COMPONENT OF SEC PROTEIN SECRETION SYSTEM"/>
    <property type="match status" value="1"/>
</dbReference>
<dbReference type="GO" id="GO:0005829">
    <property type="term" value="C:cytosol"/>
    <property type="evidence" value="ECO:0007669"/>
    <property type="project" value="TreeGrafter"/>
</dbReference>
<evidence type="ECO:0000256" key="7">
    <source>
        <dbReference type="ARBA" id="ARBA00023010"/>
    </source>
</evidence>
<reference evidence="10" key="1">
    <citation type="submission" date="2022-06" db="EMBL/GenBank/DDBJ databases">
        <title>Lactococcus from bovine mastitis in China.</title>
        <authorList>
            <person name="Lin Y."/>
            <person name="Han B."/>
        </authorList>
    </citation>
    <scope>NUCLEOTIDE SEQUENCE</scope>
    <source>
        <strain evidence="10">Ningxia-I-26</strain>
    </source>
</reference>
<evidence type="ECO:0000313" key="11">
    <source>
        <dbReference type="Proteomes" id="UP001153199"/>
    </source>
</evidence>
<dbReference type="EMBL" id="JAMWFV010000102">
    <property type="protein sequence ID" value="MDG6146362.1"/>
    <property type="molecule type" value="Genomic_DNA"/>
</dbReference>
<accession>A0A9X4PEC9</accession>
<evidence type="ECO:0000256" key="2">
    <source>
        <dbReference type="ARBA" id="ARBA00022475"/>
    </source>
</evidence>
<dbReference type="GO" id="GO:0006886">
    <property type="term" value="P:intracellular protein transport"/>
    <property type="evidence" value="ECO:0007669"/>
    <property type="project" value="InterPro"/>
</dbReference>
<gene>
    <name evidence="10" type="ORF">NF717_12025</name>
</gene>
<dbReference type="Proteomes" id="UP001153199">
    <property type="component" value="Unassembled WGS sequence"/>
</dbReference>
<dbReference type="GO" id="GO:0043952">
    <property type="term" value="P:protein transport by the Sec complex"/>
    <property type="evidence" value="ECO:0007669"/>
    <property type="project" value="TreeGrafter"/>
</dbReference>
<keyword evidence="3" id="KW-0547">Nucleotide-binding</keyword>
<evidence type="ECO:0000256" key="6">
    <source>
        <dbReference type="ARBA" id="ARBA00022967"/>
    </source>
</evidence>
<keyword evidence="2" id="KW-1003">Cell membrane</keyword>
<dbReference type="PANTHER" id="PTHR30612:SF0">
    <property type="entry name" value="CHLOROPLAST PROTEIN-TRANSPORTING ATPASE"/>
    <property type="match status" value="1"/>
</dbReference>
<keyword evidence="8" id="KW-0472">Membrane</keyword>
<dbReference type="InterPro" id="IPR014018">
    <property type="entry name" value="SecA_motor_DEAD"/>
</dbReference>
<dbReference type="GO" id="GO:0031522">
    <property type="term" value="C:cell envelope Sec protein transport complex"/>
    <property type="evidence" value="ECO:0007669"/>
    <property type="project" value="TreeGrafter"/>
</dbReference>
<keyword evidence="11" id="KW-1185">Reference proteome</keyword>
<organism evidence="10 11">
    <name type="scientific">Lactococcus formosensis</name>
    <dbReference type="NCBI Taxonomy" id="1281486"/>
    <lineage>
        <taxon>Bacteria</taxon>
        <taxon>Bacillati</taxon>
        <taxon>Bacillota</taxon>
        <taxon>Bacilli</taxon>
        <taxon>Lactobacillales</taxon>
        <taxon>Streptococcaceae</taxon>
        <taxon>Lactococcus</taxon>
    </lineage>
</organism>
<evidence type="ECO:0000259" key="9">
    <source>
        <dbReference type="PROSITE" id="PS51196"/>
    </source>
</evidence>
<dbReference type="GO" id="GO:0005886">
    <property type="term" value="C:plasma membrane"/>
    <property type="evidence" value="ECO:0007669"/>
    <property type="project" value="TreeGrafter"/>
</dbReference>
<evidence type="ECO:0000313" key="10">
    <source>
        <dbReference type="EMBL" id="MDG6146362.1"/>
    </source>
</evidence>
<dbReference type="InterPro" id="IPR027417">
    <property type="entry name" value="P-loop_NTPase"/>
</dbReference>
<evidence type="ECO:0000256" key="8">
    <source>
        <dbReference type="ARBA" id="ARBA00023136"/>
    </source>
</evidence>